<dbReference type="InterPro" id="IPR012337">
    <property type="entry name" value="RNaseH-like_sf"/>
</dbReference>
<dbReference type="EMBL" id="CP094326">
    <property type="protein sequence ID" value="UNY97890.1"/>
    <property type="molecule type" value="Genomic_DNA"/>
</dbReference>
<organism evidence="2 3">
    <name type="scientific">Zhouia spongiae</name>
    <dbReference type="NCBI Taxonomy" id="2202721"/>
    <lineage>
        <taxon>Bacteria</taxon>
        <taxon>Pseudomonadati</taxon>
        <taxon>Bacteroidota</taxon>
        <taxon>Flavobacteriia</taxon>
        <taxon>Flavobacteriales</taxon>
        <taxon>Flavobacteriaceae</taxon>
        <taxon>Zhouia</taxon>
    </lineage>
</organism>
<dbReference type="Gene3D" id="1.10.10.60">
    <property type="entry name" value="Homeodomain-like"/>
    <property type="match status" value="1"/>
</dbReference>
<reference evidence="2 3" key="1">
    <citation type="journal article" date="2018" name="Int. J. Syst. Evol. Microbiol.">
        <title>Zhouia spongiae sp. nov., isolated from a marine sponge.</title>
        <authorList>
            <person name="Zhuang L."/>
            <person name="Lin B."/>
            <person name="Qin F."/>
            <person name="Luo L."/>
        </authorList>
    </citation>
    <scope>NUCLEOTIDE SEQUENCE [LARGE SCALE GENOMIC DNA]</scope>
    <source>
        <strain evidence="2 3">HN-Y44</strain>
    </source>
</reference>
<keyword evidence="3" id="KW-1185">Reference proteome</keyword>
<dbReference type="InterPro" id="IPR009057">
    <property type="entry name" value="Homeodomain-like_sf"/>
</dbReference>
<dbReference type="InterPro" id="IPR025948">
    <property type="entry name" value="HTH-like_dom"/>
</dbReference>
<dbReference type="SUPFAM" id="SSF53098">
    <property type="entry name" value="Ribonuclease H-like"/>
    <property type="match status" value="1"/>
</dbReference>
<gene>
    <name evidence="2" type="ORF">MQE36_12435</name>
</gene>
<proteinExistence type="predicted"/>
<dbReference type="Pfam" id="PF01527">
    <property type="entry name" value="HTH_Tnp_1"/>
    <property type="match status" value="1"/>
</dbReference>
<dbReference type="Proteomes" id="UP000829476">
    <property type="component" value="Chromosome"/>
</dbReference>
<evidence type="ECO:0000313" key="2">
    <source>
        <dbReference type="EMBL" id="UNY97890.1"/>
    </source>
</evidence>
<dbReference type="InterPro" id="IPR036397">
    <property type="entry name" value="RNaseH_sf"/>
</dbReference>
<evidence type="ECO:0000259" key="1">
    <source>
        <dbReference type="PROSITE" id="PS50994"/>
    </source>
</evidence>
<evidence type="ECO:0000313" key="3">
    <source>
        <dbReference type="Proteomes" id="UP000829476"/>
    </source>
</evidence>
<dbReference type="Gene3D" id="3.30.420.10">
    <property type="entry name" value="Ribonuclease H-like superfamily/Ribonuclease H"/>
    <property type="match status" value="1"/>
</dbReference>
<name>A0ABY3YJ74_9FLAO</name>
<dbReference type="InterPro" id="IPR001584">
    <property type="entry name" value="Integrase_cat-core"/>
</dbReference>
<dbReference type="NCBIfam" id="NF047593">
    <property type="entry name" value="IS66_ISAeme5_TnpA"/>
    <property type="match status" value="1"/>
</dbReference>
<dbReference type="InterPro" id="IPR002514">
    <property type="entry name" value="Transposase_8"/>
</dbReference>
<dbReference type="PANTHER" id="PTHR47515">
    <property type="entry name" value="LOW CALCIUM RESPONSE LOCUS PROTEIN T"/>
    <property type="match status" value="1"/>
</dbReference>
<protein>
    <submittedName>
        <fullName evidence="2">IS3 family transposase</fullName>
    </submittedName>
</protein>
<dbReference type="NCBIfam" id="NF033516">
    <property type="entry name" value="transpos_IS3"/>
    <property type="match status" value="1"/>
</dbReference>
<dbReference type="Pfam" id="PF13276">
    <property type="entry name" value="HTH_21"/>
    <property type="match status" value="1"/>
</dbReference>
<dbReference type="PANTHER" id="PTHR47515:SF2">
    <property type="entry name" value="INTEGRASE CORE DOMAIN PROTEIN"/>
    <property type="match status" value="1"/>
</dbReference>
<dbReference type="SUPFAM" id="SSF46689">
    <property type="entry name" value="Homeodomain-like"/>
    <property type="match status" value="1"/>
</dbReference>
<dbReference type="InterPro" id="IPR048020">
    <property type="entry name" value="Transpos_IS3"/>
</dbReference>
<dbReference type="PROSITE" id="PS50994">
    <property type="entry name" value="INTEGRASE"/>
    <property type="match status" value="1"/>
</dbReference>
<accession>A0ABY3YJ74</accession>
<dbReference type="Pfam" id="PF13683">
    <property type="entry name" value="rve_3"/>
    <property type="match status" value="1"/>
</dbReference>
<feature type="domain" description="Integrase catalytic" evidence="1">
    <location>
        <begin position="193"/>
        <end position="361"/>
    </location>
</feature>
<sequence length="385" mass="45287">MKKTRHTETQIIKILKSQESGQSVTDLCREHGISQATFYNWKSKYGGMDANQLKKMKEMEAELSQFKRMYADLAFENNALKNLIGKKALRPVDKRAAVGYLVKEEHLSIRRACTALSLSISVYYYRFKAKTEDRHIIDELEKLAEAYPTYGFKKMYYLLRSKGYLWNHKRVYRVYVMMSLNIRRKRKRRLPARIKTPHIIPVDCNITWSMDFMQDTLISGKSFRTFNVIDDHNREALMIGIDTSLSARRIVRDLDRLISWRGTPKVVRVDNGPEFTSAVFDSWARKHSIKICFTQPGKPTQNSLIERFNGSYRKEVLDAHLFFELNQVRDQTQTWLWNYNNIRPHKSLGYKTPVNFVKQRSKTRFASLIIDQHLMENTIFESASI</sequence>